<dbReference type="Proteomes" id="UP000681526">
    <property type="component" value="Unassembled WGS sequence"/>
</dbReference>
<dbReference type="RefSeq" id="WP_015254287.1">
    <property type="nucleotide sequence ID" value="NZ_CAJRAY010000092.1"/>
</dbReference>
<dbReference type="InterPro" id="IPR007791">
    <property type="entry name" value="DjlA_N"/>
</dbReference>
<evidence type="ECO:0000313" key="2">
    <source>
        <dbReference type="EMBL" id="CAG5092362.1"/>
    </source>
</evidence>
<gene>
    <name evidence="2" type="primary">txxe 2719</name>
    <name evidence="2" type="ORF">TXXE_18055</name>
</gene>
<dbReference type="Gene3D" id="1.10.3680.10">
    <property type="entry name" value="TerB-like"/>
    <property type="match status" value="1"/>
</dbReference>
<evidence type="ECO:0000259" key="1">
    <source>
        <dbReference type="Pfam" id="PF05099"/>
    </source>
</evidence>
<accession>A0ABM8V8J8</accession>
<name>A0ABM8V8J8_THEXY</name>
<dbReference type="CDD" id="cd07177">
    <property type="entry name" value="terB_like"/>
    <property type="match status" value="1"/>
</dbReference>
<sequence>MYLHLLQKPEHKIAFMRLARLLAGADGFVARNERSYLHAFVDELGMAEEAVTAVDGADDIETWLKGIQDEQVKHVFLAELMLLVLADGTLGEHELRILEEVKRVFGCSDEVFERFKDWAYRMDHLRTEGVKLILDPTRTHG</sequence>
<feature type="domain" description="Co-chaperone DjlA N-terminal" evidence="1">
    <location>
        <begin position="13"/>
        <end position="116"/>
    </location>
</feature>
<dbReference type="EMBL" id="CAJRAY010000092">
    <property type="protein sequence ID" value="CAG5092362.1"/>
    <property type="molecule type" value="Genomic_DNA"/>
</dbReference>
<evidence type="ECO:0000313" key="3">
    <source>
        <dbReference type="Proteomes" id="UP000681526"/>
    </source>
</evidence>
<reference evidence="2 3" key="1">
    <citation type="submission" date="2021-04" db="EMBL/GenBank/DDBJ databases">
        <authorList>
            <person name="Rakotoarivonina H."/>
        </authorList>
    </citation>
    <scope>NUCLEOTIDE SEQUENCE [LARGE SCALE GENOMIC DNA]</scope>
    <source>
        <strain evidence="2 3">XE</strain>
    </source>
</reference>
<dbReference type="SUPFAM" id="SSF158682">
    <property type="entry name" value="TerB-like"/>
    <property type="match status" value="1"/>
</dbReference>
<keyword evidence="3" id="KW-1185">Reference proteome</keyword>
<dbReference type="InterPro" id="IPR029024">
    <property type="entry name" value="TerB-like"/>
</dbReference>
<comment type="caution">
    <text evidence="2">The sequence shown here is derived from an EMBL/GenBank/DDBJ whole genome shotgun (WGS) entry which is preliminary data.</text>
</comment>
<organism evidence="2 3">
    <name type="scientific">Thermobacillus xylanilyticus</name>
    <dbReference type="NCBI Taxonomy" id="76633"/>
    <lineage>
        <taxon>Bacteria</taxon>
        <taxon>Bacillati</taxon>
        <taxon>Bacillota</taxon>
        <taxon>Bacilli</taxon>
        <taxon>Bacillales</taxon>
        <taxon>Paenibacillaceae</taxon>
        <taxon>Thermobacillus</taxon>
    </lineage>
</organism>
<proteinExistence type="predicted"/>
<protein>
    <recommendedName>
        <fullName evidence="1">Co-chaperone DjlA N-terminal domain-containing protein</fullName>
    </recommendedName>
</protein>
<dbReference type="Pfam" id="PF05099">
    <property type="entry name" value="TerB"/>
    <property type="match status" value="1"/>
</dbReference>